<gene>
    <name evidence="2" type="ORF">PUN28_018035</name>
</gene>
<organism evidence="2 3">
    <name type="scientific">Cardiocondyla obscurior</name>
    <dbReference type="NCBI Taxonomy" id="286306"/>
    <lineage>
        <taxon>Eukaryota</taxon>
        <taxon>Metazoa</taxon>
        <taxon>Ecdysozoa</taxon>
        <taxon>Arthropoda</taxon>
        <taxon>Hexapoda</taxon>
        <taxon>Insecta</taxon>
        <taxon>Pterygota</taxon>
        <taxon>Neoptera</taxon>
        <taxon>Endopterygota</taxon>
        <taxon>Hymenoptera</taxon>
        <taxon>Apocrita</taxon>
        <taxon>Aculeata</taxon>
        <taxon>Formicoidea</taxon>
        <taxon>Formicidae</taxon>
        <taxon>Myrmicinae</taxon>
        <taxon>Cardiocondyla</taxon>
    </lineage>
</organism>
<name>A0AAW2EFJ6_9HYME</name>
<evidence type="ECO:0000256" key="1">
    <source>
        <dbReference type="SAM" id="Phobius"/>
    </source>
</evidence>
<dbReference type="AlphaFoldDB" id="A0AAW2EFJ6"/>
<evidence type="ECO:0000313" key="2">
    <source>
        <dbReference type="EMBL" id="KAL0102478.1"/>
    </source>
</evidence>
<feature type="transmembrane region" description="Helical" evidence="1">
    <location>
        <begin position="30"/>
        <end position="49"/>
    </location>
</feature>
<keyword evidence="3" id="KW-1185">Reference proteome</keyword>
<dbReference type="EMBL" id="JADYXP020000022">
    <property type="protein sequence ID" value="KAL0102478.1"/>
    <property type="molecule type" value="Genomic_DNA"/>
</dbReference>
<keyword evidence="1" id="KW-0812">Transmembrane</keyword>
<reference evidence="2 3" key="1">
    <citation type="submission" date="2023-03" db="EMBL/GenBank/DDBJ databases">
        <title>High recombination rates correlate with genetic variation in Cardiocondyla obscurior ants.</title>
        <authorList>
            <person name="Errbii M."/>
        </authorList>
    </citation>
    <scope>NUCLEOTIDE SEQUENCE [LARGE SCALE GENOMIC DNA]</scope>
    <source>
        <strain evidence="2">Alpha-2009</strain>
        <tissue evidence="2">Whole body</tissue>
    </source>
</reference>
<sequence length="56" mass="6345">MLDDGGHSEKISRWKLRNAPRRCISEAARIFAYAGMIISFHLCAGSRSVRGRRRLA</sequence>
<comment type="caution">
    <text evidence="2">The sequence shown here is derived from an EMBL/GenBank/DDBJ whole genome shotgun (WGS) entry which is preliminary data.</text>
</comment>
<dbReference type="Proteomes" id="UP001430953">
    <property type="component" value="Unassembled WGS sequence"/>
</dbReference>
<keyword evidence="1" id="KW-1133">Transmembrane helix</keyword>
<accession>A0AAW2EFJ6</accession>
<keyword evidence="1" id="KW-0472">Membrane</keyword>
<proteinExistence type="predicted"/>
<protein>
    <submittedName>
        <fullName evidence="2">Uncharacterized protein</fullName>
    </submittedName>
</protein>
<evidence type="ECO:0000313" key="3">
    <source>
        <dbReference type="Proteomes" id="UP001430953"/>
    </source>
</evidence>